<evidence type="ECO:0000256" key="1">
    <source>
        <dbReference type="SAM" id="Phobius"/>
    </source>
</evidence>
<dbReference type="EMBL" id="KV417523">
    <property type="protein sequence ID" value="KZP24915.1"/>
    <property type="molecule type" value="Genomic_DNA"/>
</dbReference>
<keyword evidence="1" id="KW-1133">Transmembrane helix</keyword>
<gene>
    <name evidence="2" type="ORF">FIBSPDRAFT_856268</name>
</gene>
<evidence type="ECO:0000313" key="2">
    <source>
        <dbReference type="EMBL" id="KZP24915.1"/>
    </source>
</evidence>
<dbReference type="Proteomes" id="UP000076532">
    <property type="component" value="Unassembled WGS sequence"/>
</dbReference>
<sequence length="164" mass="17926">MAQYQLEVGVLLFAGALVSALIRFLTRPKHGAIKLTADDEHKHDPFDILTPEDLIDGHPIDEEKFWAKARLWKLALSAALAFAVAVDTVALALAAIAVDNGTPGHTLAGLVLRVLFALYTLTLAVRSINNDAIGPHAYDRRQCYSLRHLYTTCPPFPSPTLSQI</sequence>
<accession>A0A166NE96</accession>
<evidence type="ECO:0000313" key="3">
    <source>
        <dbReference type="Proteomes" id="UP000076532"/>
    </source>
</evidence>
<feature type="transmembrane region" description="Helical" evidence="1">
    <location>
        <begin position="6"/>
        <end position="25"/>
    </location>
</feature>
<feature type="transmembrane region" description="Helical" evidence="1">
    <location>
        <begin position="74"/>
        <end position="98"/>
    </location>
</feature>
<dbReference type="OrthoDB" id="3063020at2759"/>
<keyword evidence="3" id="KW-1185">Reference proteome</keyword>
<reference evidence="2 3" key="1">
    <citation type="journal article" date="2016" name="Mol. Biol. Evol.">
        <title>Comparative Genomics of Early-Diverging Mushroom-Forming Fungi Provides Insights into the Origins of Lignocellulose Decay Capabilities.</title>
        <authorList>
            <person name="Nagy L.G."/>
            <person name="Riley R."/>
            <person name="Tritt A."/>
            <person name="Adam C."/>
            <person name="Daum C."/>
            <person name="Floudas D."/>
            <person name="Sun H."/>
            <person name="Yadav J.S."/>
            <person name="Pangilinan J."/>
            <person name="Larsson K.H."/>
            <person name="Matsuura K."/>
            <person name="Barry K."/>
            <person name="Labutti K."/>
            <person name="Kuo R."/>
            <person name="Ohm R.A."/>
            <person name="Bhattacharya S.S."/>
            <person name="Shirouzu T."/>
            <person name="Yoshinaga Y."/>
            <person name="Martin F.M."/>
            <person name="Grigoriev I.V."/>
            <person name="Hibbett D.S."/>
        </authorList>
    </citation>
    <scope>NUCLEOTIDE SEQUENCE [LARGE SCALE GENOMIC DNA]</scope>
    <source>
        <strain evidence="2 3">CBS 109695</strain>
    </source>
</reference>
<feature type="transmembrane region" description="Helical" evidence="1">
    <location>
        <begin position="104"/>
        <end position="125"/>
    </location>
</feature>
<organism evidence="2 3">
    <name type="scientific">Athelia psychrophila</name>
    <dbReference type="NCBI Taxonomy" id="1759441"/>
    <lineage>
        <taxon>Eukaryota</taxon>
        <taxon>Fungi</taxon>
        <taxon>Dikarya</taxon>
        <taxon>Basidiomycota</taxon>
        <taxon>Agaricomycotina</taxon>
        <taxon>Agaricomycetes</taxon>
        <taxon>Agaricomycetidae</taxon>
        <taxon>Atheliales</taxon>
        <taxon>Atheliaceae</taxon>
        <taxon>Athelia</taxon>
    </lineage>
</organism>
<dbReference type="STRING" id="436010.A0A166NE96"/>
<protein>
    <submittedName>
        <fullName evidence="2">Uncharacterized protein</fullName>
    </submittedName>
</protein>
<dbReference type="AlphaFoldDB" id="A0A166NE96"/>
<proteinExistence type="predicted"/>
<keyword evidence="1" id="KW-0472">Membrane</keyword>
<name>A0A166NE96_9AGAM</name>
<keyword evidence="1" id="KW-0812">Transmembrane</keyword>